<evidence type="ECO:0000313" key="1">
    <source>
        <dbReference type="Proteomes" id="UP000095283"/>
    </source>
</evidence>
<dbReference type="WBParaSite" id="Hba_12926">
    <property type="protein sequence ID" value="Hba_12926"/>
    <property type="gene ID" value="Hba_12926"/>
</dbReference>
<accession>A0A1I7X6A1</accession>
<proteinExistence type="predicted"/>
<evidence type="ECO:0000313" key="2">
    <source>
        <dbReference type="WBParaSite" id="Hba_12926"/>
    </source>
</evidence>
<dbReference type="AlphaFoldDB" id="A0A1I7X6A1"/>
<organism evidence="1 2">
    <name type="scientific">Heterorhabditis bacteriophora</name>
    <name type="common">Entomopathogenic nematode worm</name>
    <dbReference type="NCBI Taxonomy" id="37862"/>
    <lineage>
        <taxon>Eukaryota</taxon>
        <taxon>Metazoa</taxon>
        <taxon>Ecdysozoa</taxon>
        <taxon>Nematoda</taxon>
        <taxon>Chromadorea</taxon>
        <taxon>Rhabditida</taxon>
        <taxon>Rhabditina</taxon>
        <taxon>Rhabditomorpha</taxon>
        <taxon>Strongyloidea</taxon>
        <taxon>Heterorhabditidae</taxon>
        <taxon>Heterorhabditis</taxon>
    </lineage>
</organism>
<dbReference type="Gene3D" id="3.30.200.20">
    <property type="entry name" value="Phosphorylase Kinase, domain 1"/>
    <property type="match status" value="1"/>
</dbReference>
<name>A0A1I7X6A1_HETBA</name>
<sequence length="147" mass="16426">MQQCDSKYVVKYYGSYFKNSDLWILSPIDTDLSTMVTNQLEGHTIVGLQSDVDEGSLRATPPSYHAQQQHGIFVLGNNAIAFGEGNLGNVGVVGSTESDTTISNSSQLNTEAEYENRFQRAMAEGDYEFVTYELCTIIRKHDMYHPL</sequence>
<dbReference type="Proteomes" id="UP000095283">
    <property type="component" value="Unplaced"/>
</dbReference>
<reference evidence="2" key="1">
    <citation type="submission" date="2016-11" db="UniProtKB">
        <authorList>
            <consortium name="WormBaseParasite"/>
        </authorList>
    </citation>
    <scope>IDENTIFICATION</scope>
</reference>
<protein>
    <submittedName>
        <fullName evidence="2">Mediator of RNA polymerase II transcription subunit 6</fullName>
    </submittedName>
</protein>
<keyword evidence="1" id="KW-1185">Reference proteome</keyword>